<evidence type="ECO:0000256" key="6">
    <source>
        <dbReference type="ARBA" id="ARBA00049117"/>
    </source>
</evidence>
<reference evidence="8 9" key="1">
    <citation type="submission" date="2018-09" db="EMBL/GenBank/DDBJ databases">
        <title>Metagenome Assembled Genomes from an Advanced Water Purification Facility.</title>
        <authorList>
            <person name="Stamps B.W."/>
            <person name="Spear J.R."/>
        </authorList>
    </citation>
    <scope>NUCLEOTIDE SEQUENCE [LARGE SCALE GENOMIC DNA]</scope>
    <source>
        <strain evidence="8">Bin_54_1</strain>
    </source>
</reference>
<dbReference type="Gene3D" id="3.30.1220.10">
    <property type="entry name" value="CobW-like, C-terminal domain"/>
    <property type="match status" value="1"/>
</dbReference>
<evidence type="ECO:0000256" key="3">
    <source>
        <dbReference type="ARBA" id="ARBA00023186"/>
    </source>
</evidence>
<protein>
    <submittedName>
        <fullName evidence="8">GTP-binding protein</fullName>
    </submittedName>
</protein>
<evidence type="ECO:0000259" key="7">
    <source>
        <dbReference type="SMART" id="SM00833"/>
    </source>
</evidence>
<dbReference type="GO" id="GO:0005737">
    <property type="term" value="C:cytoplasm"/>
    <property type="evidence" value="ECO:0007669"/>
    <property type="project" value="TreeGrafter"/>
</dbReference>
<dbReference type="InterPro" id="IPR036627">
    <property type="entry name" value="CobW-likC_sf"/>
</dbReference>
<organism evidence="8 9">
    <name type="scientific">Nitrosomonas oligotropha</name>
    <dbReference type="NCBI Taxonomy" id="42354"/>
    <lineage>
        <taxon>Bacteria</taxon>
        <taxon>Pseudomonadati</taxon>
        <taxon>Pseudomonadota</taxon>
        <taxon>Betaproteobacteria</taxon>
        <taxon>Nitrosomonadales</taxon>
        <taxon>Nitrosomonadaceae</taxon>
        <taxon>Nitrosomonas</taxon>
    </lineage>
</organism>
<dbReference type="SUPFAM" id="SSF52540">
    <property type="entry name" value="P-loop containing nucleoside triphosphate hydrolases"/>
    <property type="match status" value="1"/>
</dbReference>
<dbReference type="GO" id="GO:0016787">
    <property type="term" value="F:hydrolase activity"/>
    <property type="evidence" value="ECO:0007669"/>
    <property type="project" value="UniProtKB-KW"/>
</dbReference>
<comment type="similarity">
    <text evidence="4">Belongs to the SIMIBI class G3E GTPase family. ZNG1 subfamily.</text>
</comment>
<evidence type="ECO:0000256" key="2">
    <source>
        <dbReference type="ARBA" id="ARBA00022801"/>
    </source>
</evidence>
<dbReference type="AlphaFoldDB" id="A0A5C7VZ30"/>
<name>A0A5C7VZ30_9PROT</name>
<gene>
    <name evidence="8" type="ORF">E6Q60_00405</name>
</gene>
<dbReference type="Pfam" id="PF07683">
    <property type="entry name" value="CobW_C"/>
    <property type="match status" value="1"/>
</dbReference>
<evidence type="ECO:0000256" key="5">
    <source>
        <dbReference type="ARBA" id="ARBA00045658"/>
    </source>
</evidence>
<proteinExistence type="inferred from homology"/>
<dbReference type="EMBL" id="SSFX01000005">
    <property type="protein sequence ID" value="TXI30831.1"/>
    <property type="molecule type" value="Genomic_DNA"/>
</dbReference>
<dbReference type="SMART" id="SM00833">
    <property type="entry name" value="CobW_C"/>
    <property type="match status" value="1"/>
</dbReference>
<dbReference type="InterPro" id="IPR011629">
    <property type="entry name" value="CobW-like_C"/>
</dbReference>
<dbReference type="InterPro" id="IPR027417">
    <property type="entry name" value="P-loop_NTPase"/>
</dbReference>
<dbReference type="PANTHER" id="PTHR13748:SF62">
    <property type="entry name" value="COBW DOMAIN-CONTAINING PROTEIN"/>
    <property type="match status" value="1"/>
</dbReference>
<dbReference type="GO" id="GO:0000166">
    <property type="term" value="F:nucleotide binding"/>
    <property type="evidence" value="ECO:0007669"/>
    <property type="project" value="UniProtKB-KW"/>
</dbReference>
<comment type="catalytic activity">
    <reaction evidence="6">
        <text>GTP + H2O = GDP + phosphate + H(+)</text>
        <dbReference type="Rhea" id="RHEA:19669"/>
        <dbReference type="ChEBI" id="CHEBI:15377"/>
        <dbReference type="ChEBI" id="CHEBI:15378"/>
        <dbReference type="ChEBI" id="CHEBI:37565"/>
        <dbReference type="ChEBI" id="CHEBI:43474"/>
        <dbReference type="ChEBI" id="CHEBI:58189"/>
    </reaction>
    <physiologicalReaction direction="left-to-right" evidence="6">
        <dbReference type="Rhea" id="RHEA:19670"/>
    </physiologicalReaction>
</comment>
<feature type="domain" description="CobW C-terminal" evidence="7">
    <location>
        <begin position="268"/>
        <end position="362"/>
    </location>
</feature>
<keyword evidence="3" id="KW-0143">Chaperone</keyword>
<evidence type="ECO:0000313" key="8">
    <source>
        <dbReference type="EMBL" id="TXI30831.1"/>
    </source>
</evidence>
<accession>A0A5C7VZ30</accession>
<dbReference type="Pfam" id="PF02492">
    <property type="entry name" value="cobW"/>
    <property type="match status" value="1"/>
</dbReference>
<dbReference type="InterPro" id="IPR003495">
    <property type="entry name" value="CobW/HypB/UreG_nucleotide-bd"/>
</dbReference>
<comment type="caution">
    <text evidence="8">The sequence shown here is derived from an EMBL/GenBank/DDBJ whole genome shotgun (WGS) entry which is preliminary data.</text>
</comment>
<evidence type="ECO:0000256" key="4">
    <source>
        <dbReference type="ARBA" id="ARBA00034320"/>
    </source>
</evidence>
<comment type="function">
    <text evidence="5">Zinc chaperone that directly transfers zinc cofactor to target proteins, thereby activating them. Zinc is transferred from the CXCC motif in the GTPase domain to the zinc binding site in target proteins in a process requiring GTP hydrolysis.</text>
</comment>
<dbReference type="CDD" id="cd03112">
    <property type="entry name" value="CobW-like"/>
    <property type="match status" value="1"/>
</dbReference>
<dbReference type="InterPro" id="IPR051316">
    <property type="entry name" value="Zinc-reg_GTPase_activator"/>
</dbReference>
<evidence type="ECO:0000313" key="9">
    <source>
        <dbReference type="Proteomes" id="UP000321055"/>
    </source>
</evidence>
<keyword evidence="1" id="KW-0547">Nucleotide-binding</keyword>
<dbReference type="SUPFAM" id="SSF90002">
    <property type="entry name" value="Hypothetical protein YjiA, C-terminal domain"/>
    <property type="match status" value="1"/>
</dbReference>
<keyword evidence="2" id="KW-0378">Hydrolase</keyword>
<dbReference type="Gene3D" id="3.40.50.300">
    <property type="entry name" value="P-loop containing nucleotide triphosphate hydrolases"/>
    <property type="match status" value="1"/>
</dbReference>
<dbReference type="Proteomes" id="UP000321055">
    <property type="component" value="Unassembled WGS sequence"/>
</dbReference>
<sequence>MDTVKKSSPIPVSLLTGFLGSGKTTVLNHLVQQPLFRGTLVVINEFGAISLDHLLVAHSNETLVMEVGDGCICCAMRGDLAKVLKDITWRFSRNGVRNYDRVIIEATGLADPAPILHTLMTDKNITAHYRLDAVVTTIDCIHAMDTLDHHAEAVKQAAVADRIILTKSDLIDEQQRRMLQQRLAILNPAATQLLAVNGQVDGPSVFSANLFSIDQKTPDVVRWLNAEAFAGNPSDRYKYVRHGAAQTLYSSKRSIGKQPDINRHDDHILSYCFTFDEPIDPELFENWLDLLMTVKGADILRIKGIVNMRNRTGPVVIHGVQHIFHPPLELTGWPSDDRRTRVVFITRNVPRSVIEDTFFALNGCAALPATPISGLR</sequence>
<evidence type="ECO:0000256" key="1">
    <source>
        <dbReference type="ARBA" id="ARBA00022741"/>
    </source>
</evidence>
<dbReference type="PANTHER" id="PTHR13748">
    <property type="entry name" value="COBW-RELATED"/>
    <property type="match status" value="1"/>
</dbReference>